<keyword evidence="3" id="KW-1185">Reference proteome</keyword>
<feature type="chain" id="PRO_5045145645" description="DUF3108 domain-containing protein" evidence="1">
    <location>
        <begin position="31"/>
        <end position="273"/>
    </location>
</feature>
<name>A0ABW9VZJ7_9BURK</name>
<evidence type="ECO:0000313" key="2">
    <source>
        <dbReference type="EMBL" id="MYN26940.1"/>
    </source>
</evidence>
<comment type="caution">
    <text evidence="2">The sequence shown here is derived from an EMBL/GenBank/DDBJ whole genome shotgun (WGS) entry which is preliminary data.</text>
</comment>
<protein>
    <recommendedName>
        <fullName evidence="4">DUF3108 domain-containing protein</fullName>
    </recommendedName>
</protein>
<reference evidence="2 3" key="1">
    <citation type="submission" date="2019-12" db="EMBL/GenBank/DDBJ databases">
        <title>Novel species isolated from a subtropical stream in China.</title>
        <authorList>
            <person name="Lu H."/>
        </authorList>
    </citation>
    <scope>NUCLEOTIDE SEQUENCE [LARGE SCALE GENOMIC DNA]</scope>
    <source>
        <strain evidence="2 3">CY42W</strain>
    </source>
</reference>
<sequence length="273" mass="29916">MHPYPRRRILRQISSLLLCLAAGAAGGAHASILSTDVEKTPVDAAPLTIIVPGDPGIVRSTAHGLIRDLGVQDRWTRATRNGFEMSYSILNEQNNGRDFVVHARVSNGTTGSGVKYTVRYQLTDSKDGGYSVQLTPLDRGTYQQGLIGKYAVPDFTDADLRNHLLDNGLAYKFEVNSSYPTESVNGNFMRLASPVNMRAGEADEVSGKIFKNRFAIPFGDKKIYFTIEIFPYRNGSKIVAYARVPALETSPGVADYTILLANAKRQLEAIAQD</sequence>
<organism evidence="2 3">
    <name type="scientific">Duganella levis</name>
    <dbReference type="NCBI Taxonomy" id="2692169"/>
    <lineage>
        <taxon>Bacteria</taxon>
        <taxon>Pseudomonadati</taxon>
        <taxon>Pseudomonadota</taxon>
        <taxon>Betaproteobacteria</taxon>
        <taxon>Burkholderiales</taxon>
        <taxon>Oxalobacteraceae</taxon>
        <taxon>Telluria group</taxon>
        <taxon>Duganella</taxon>
    </lineage>
</organism>
<dbReference type="EMBL" id="WWCT01000007">
    <property type="protein sequence ID" value="MYN26940.1"/>
    <property type="molecule type" value="Genomic_DNA"/>
</dbReference>
<proteinExistence type="predicted"/>
<accession>A0ABW9VZJ7</accession>
<evidence type="ECO:0000256" key="1">
    <source>
        <dbReference type="SAM" id="SignalP"/>
    </source>
</evidence>
<evidence type="ECO:0008006" key="4">
    <source>
        <dbReference type="Google" id="ProtNLM"/>
    </source>
</evidence>
<dbReference type="Proteomes" id="UP000642144">
    <property type="component" value="Unassembled WGS sequence"/>
</dbReference>
<gene>
    <name evidence="2" type="ORF">GTP69_11020</name>
</gene>
<dbReference type="RefSeq" id="WP_161054944.1">
    <property type="nucleotide sequence ID" value="NZ_WWCT01000007.1"/>
</dbReference>
<feature type="signal peptide" evidence="1">
    <location>
        <begin position="1"/>
        <end position="30"/>
    </location>
</feature>
<keyword evidence="1" id="KW-0732">Signal</keyword>
<evidence type="ECO:0000313" key="3">
    <source>
        <dbReference type="Proteomes" id="UP000642144"/>
    </source>
</evidence>